<evidence type="ECO:0000313" key="9">
    <source>
        <dbReference type="Proteomes" id="UP000217696"/>
    </source>
</evidence>
<dbReference type="EMBL" id="AP017312">
    <property type="protein sequence ID" value="BAU27123.1"/>
    <property type="molecule type" value="Genomic_DNA"/>
</dbReference>
<evidence type="ECO:0000256" key="5">
    <source>
        <dbReference type="ARBA" id="ARBA00022801"/>
    </source>
</evidence>
<gene>
    <name evidence="8" type="primary">comB</name>
    <name evidence="8" type="ORF">CB4_01292</name>
</gene>
<dbReference type="SUPFAM" id="SSF142823">
    <property type="entry name" value="ComB-like"/>
    <property type="match status" value="1"/>
</dbReference>
<dbReference type="OrthoDB" id="4913at2"/>
<keyword evidence="9" id="KW-1185">Reference proteome</keyword>
<sequence length="242" mass="25855">MRIEVVQTVEEIRHEQVAGRTVVVIDVLKAGSTIVTALGQGFASVLPVETIGQAQLLRRASNVVFAGERHGKKISEFTYSNSPTELCSHKQPGQQLVLTTTDGTIAINKAARAAHLLIGCLLNAHACIEEALRRQLDITLYCAGTRQTFALEDGLAAGLMIEHARTLLPCVRVCDLGTALAASYTHLAPSLPDLLLETTTGRRIAGQQGTADVLYCARLNALAVVPILQDKNLVTATISPVN</sequence>
<dbReference type="PANTHER" id="PTHR37311:SF1">
    <property type="entry name" value="2-PHOSPHOSULFOLACTATE PHOSPHATASE-RELATED"/>
    <property type="match status" value="1"/>
</dbReference>
<dbReference type="EC" id="3.1.3.71" evidence="3"/>
<proteinExistence type="inferred from homology"/>
<dbReference type="PANTHER" id="PTHR37311">
    <property type="entry name" value="2-PHOSPHOSULFOLACTATE PHOSPHATASE-RELATED"/>
    <property type="match status" value="1"/>
</dbReference>
<dbReference type="InterPro" id="IPR036702">
    <property type="entry name" value="ComB-like_sf"/>
</dbReference>
<dbReference type="GO" id="GO:0050532">
    <property type="term" value="F:2-phosphosulfolactate phosphatase activity"/>
    <property type="evidence" value="ECO:0007669"/>
    <property type="project" value="UniProtKB-EC"/>
</dbReference>
<name>A0A0U5C5I4_9BACL</name>
<dbReference type="RefSeq" id="WP_096464212.1">
    <property type="nucleotide sequence ID" value="NZ_AP017312.1"/>
</dbReference>
<keyword evidence="6" id="KW-0460">Magnesium</keyword>
<dbReference type="GO" id="GO:0000287">
    <property type="term" value="F:magnesium ion binding"/>
    <property type="evidence" value="ECO:0007669"/>
    <property type="project" value="InterPro"/>
</dbReference>
<dbReference type="KEGG" id="asoc:CB4_01292"/>
<comment type="similarity">
    <text evidence="2">Belongs to the ComB family.</text>
</comment>
<accession>A0A0U5C5I4</accession>
<dbReference type="GO" id="GO:0050545">
    <property type="term" value="F:sulfopyruvate decarboxylase activity"/>
    <property type="evidence" value="ECO:0007669"/>
    <property type="project" value="TreeGrafter"/>
</dbReference>
<dbReference type="AlphaFoldDB" id="A0A0U5C5I4"/>
<evidence type="ECO:0000256" key="1">
    <source>
        <dbReference type="ARBA" id="ARBA00001946"/>
    </source>
</evidence>
<keyword evidence="5 8" id="KW-0378">Hydrolase</keyword>
<comment type="catalytic activity">
    <reaction evidence="7">
        <text>(2R)-O-phospho-3-sulfolactate + H2O = (2R)-3-sulfolactate + phosphate</text>
        <dbReference type="Rhea" id="RHEA:23416"/>
        <dbReference type="ChEBI" id="CHEBI:15377"/>
        <dbReference type="ChEBI" id="CHEBI:15597"/>
        <dbReference type="ChEBI" id="CHEBI:43474"/>
        <dbReference type="ChEBI" id="CHEBI:58738"/>
        <dbReference type="EC" id="3.1.3.71"/>
    </reaction>
</comment>
<dbReference type="Proteomes" id="UP000217696">
    <property type="component" value="Chromosome"/>
</dbReference>
<comment type="cofactor">
    <cofactor evidence="1">
        <name>Mg(2+)</name>
        <dbReference type="ChEBI" id="CHEBI:18420"/>
    </cofactor>
</comment>
<evidence type="ECO:0000256" key="3">
    <source>
        <dbReference type="ARBA" id="ARBA00012953"/>
    </source>
</evidence>
<dbReference type="Gene3D" id="3.90.1560.10">
    <property type="entry name" value="ComB-like"/>
    <property type="match status" value="1"/>
</dbReference>
<evidence type="ECO:0000256" key="7">
    <source>
        <dbReference type="ARBA" id="ARBA00033711"/>
    </source>
</evidence>
<evidence type="ECO:0000256" key="6">
    <source>
        <dbReference type="ARBA" id="ARBA00022842"/>
    </source>
</evidence>
<evidence type="ECO:0000313" key="8">
    <source>
        <dbReference type="EMBL" id="BAU27123.1"/>
    </source>
</evidence>
<evidence type="ECO:0000256" key="4">
    <source>
        <dbReference type="ARBA" id="ARBA00021948"/>
    </source>
</evidence>
<reference evidence="8 9" key="1">
    <citation type="submission" date="2015-12" db="EMBL/GenBank/DDBJ databases">
        <title>Genome sequence of Aneurinibacillus soli.</title>
        <authorList>
            <person name="Lee J.S."/>
            <person name="Lee K.C."/>
            <person name="Kim K.K."/>
            <person name="Lee B.W."/>
        </authorList>
    </citation>
    <scope>NUCLEOTIDE SEQUENCE [LARGE SCALE GENOMIC DNA]</scope>
    <source>
        <strain evidence="8 9">CB4</strain>
    </source>
</reference>
<evidence type="ECO:0000256" key="2">
    <source>
        <dbReference type="ARBA" id="ARBA00009997"/>
    </source>
</evidence>
<organism evidence="8 9">
    <name type="scientific">Aneurinibacillus soli</name>
    <dbReference type="NCBI Taxonomy" id="1500254"/>
    <lineage>
        <taxon>Bacteria</taxon>
        <taxon>Bacillati</taxon>
        <taxon>Bacillota</taxon>
        <taxon>Bacilli</taxon>
        <taxon>Bacillales</taxon>
        <taxon>Paenibacillaceae</taxon>
        <taxon>Aneurinibacillus group</taxon>
        <taxon>Aneurinibacillus</taxon>
    </lineage>
</organism>
<protein>
    <recommendedName>
        <fullName evidence="4">Probable 2-phosphosulfolactate phosphatase</fullName>
        <ecNumber evidence="3">3.1.3.71</ecNumber>
    </recommendedName>
</protein>
<dbReference type="Pfam" id="PF04029">
    <property type="entry name" value="2-ph_phosp"/>
    <property type="match status" value="1"/>
</dbReference>
<dbReference type="InterPro" id="IPR005238">
    <property type="entry name" value="ComB-like"/>
</dbReference>